<name>A0A915CZ59_9BILA</name>
<evidence type="ECO:0000313" key="2">
    <source>
        <dbReference type="WBParaSite" id="jg13804"/>
    </source>
</evidence>
<evidence type="ECO:0000313" key="1">
    <source>
        <dbReference type="Proteomes" id="UP000887574"/>
    </source>
</evidence>
<dbReference type="Proteomes" id="UP000887574">
    <property type="component" value="Unplaced"/>
</dbReference>
<dbReference type="AlphaFoldDB" id="A0A915CZ59"/>
<accession>A0A915CZ59</accession>
<keyword evidence="1" id="KW-1185">Reference proteome</keyword>
<proteinExistence type="predicted"/>
<protein>
    <submittedName>
        <fullName evidence="2">Flavoprotein domain-containing protein</fullName>
    </submittedName>
</protein>
<reference evidence="2" key="1">
    <citation type="submission" date="2022-11" db="UniProtKB">
        <authorList>
            <consortium name="WormBaseParasite"/>
        </authorList>
    </citation>
    <scope>IDENTIFICATION</scope>
</reference>
<dbReference type="WBParaSite" id="jg13804">
    <property type="protein sequence ID" value="jg13804"/>
    <property type="gene ID" value="jg13804"/>
</dbReference>
<organism evidence="1 2">
    <name type="scientific">Ditylenchus dipsaci</name>
    <dbReference type="NCBI Taxonomy" id="166011"/>
    <lineage>
        <taxon>Eukaryota</taxon>
        <taxon>Metazoa</taxon>
        <taxon>Ecdysozoa</taxon>
        <taxon>Nematoda</taxon>
        <taxon>Chromadorea</taxon>
        <taxon>Rhabditida</taxon>
        <taxon>Tylenchina</taxon>
        <taxon>Tylenchomorpha</taxon>
        <taxon>Sphaerularioidea</taxon>
        <taxon>Anguinidae</taxon>
        <taxon>Anguininae</taxon>
        <taxon>Ditylenchus</taxon>
    </lineage>
</organism>
<sequence length="229" mass="25984">MITDSCSVSWRTQASLLHVYIKYLKYVPRNLFDHSYKFDRDPNKYNLLLGISGSSSARYTHKLIEKMFETIGRDKLTIRLAVTPTFLSEAYEFLDVHQLYTKEDEFLMKGEYVKGERICLLTLGSGPNENGRMASFDKLTELVLSLVEHKLGTATPIASTKTVFPLAEMSRDRLEQASADLAQETRDCVKRLSSSAVNESRIIVSQIVSSSFISSSFFLHLLGILVFFE</sequence>